<dbReference type="PRINTS" id="PR00105">
    <property type="entry name" value="C5METTRFRASE"/>
</dbReference>
<evidence type="ECO:0000313" key="9">
    <source>
        <dbReference type="Proteomes" id="UP001560267"/>
    </source>
</evidence>
<comment type="caution">
    <text evidence="8">The sequence shown here is derived from an EMBL/GenBank/DDBJ whole genome shotgun (WGS) entry which is preliminary data.</text>
</comment>
<evidence type="ECO:0000313" key="8">
    <source>
        <dbReference type="EMBL" id="MEX6430118.1"/>
    </source>
</evidence>
<sequence>MIEYVPEGGNWQAIPPGLSRRVDQIRERSRTRGLIHTTYYGRLRWDAPSYTISTYFSRSGNGCFIHPQENRLISAREAARLQSFPDAFVFTGTSRAVAAQIGNAVPPLLGMLLGTVLPGESVVDLFAGAGGLSYGLEMAGKKVAYAVELDRYAAETFRYNHPYSIVKQFDLSTAEAINELTVDVTDLGGCDLLVGGPPCQSFSTAGSRRNDERSTLVNRFVDAVRVLNPAAFVMENVLGLRSFKNGTVLKEVIADLSRLGYEVAIWDVTTDRFAIPQRRRRLLVVGSKRPLDPPQPITPAYKNGALAAVSVRDAISDLPPLGAGGGISPVSVELPGTSGLYQQYVRGNMSSGEYMTAMSTKWSGGNPMQARLR</sequence>
<dbReference type="InterPro" id="IPR029063">
    <property type="entry name" value="SAM-dependent_MTases_sf"/>
</dbReference>
<dbReference type="PROSITE" id="PS51679">
    <property type="entry name" value="SAM_MT_C5"/>
    <property type="match status" value="1"/>
</dbReference>
<dbReference type="Pfam" id="PF00145">
    <property type="entry name" value="DNA_methylase"/>
    <property type="match status" value="2"/>
</dbReference>
<comment type="catalytic activity">
    <reaction evidence="7">
        <text>a 2'-deoxycytidine in DNA + S-adenosyl-L-methionine = a 5-methyl-2'-deoxycytidine in DNA + S-adenosyl-L-homocysteine + H(+)</text>
        <dbReference type="Rhea" id="RHEA:13681"/>
        <dbReference type="Rhea" id="RHEA-COMP:11369"/>
        <dbReference type="Rhea" id="RHEA-COMP:11370"/>
        <dbReference type="ChEBI" id="CHEBI:15378"/>
        <dbReference type="ChEBI" id="CHEBI:57856"/>
        <dbReference type="ChEBI" id="CHEBI:59789"/>
        <dbReference type="ChEBI" id="CHEBI:85452"/>
        <dbReference type="ChEBI" id="CHEBI:85454"/>
        <dbReference type="EC" id="2.1.1.37"/>
    </reaction>
</comment>
<dbReference type="PROSITE" id="PS00094">
    <property type="entry name" value="C5_MTASE_1"/>
    <property type="match status" value="1"/>
</dbReference>
<accession>A0ABV3Y3H2</accession>
<evidence type="ECO:0000256" key="7">
    <source>
        <dbReference type="RuleBase" id="RU000417"/>
    </source>
</evidence>
<evidence type="ECO:0000256" key="1">
    <source>
        <dbReference type="ARBA" id="ARBA00022603"/>
    </source>
</evidence>
<name>A0ABV3Y3H2_9ACTN</name>
<organism evidence="8 9">
    <name type="scientific">Ferrimicrobium acidiphilum</name>
    <dbReference type="NCBI Taxonomy" id="121039"/>
    <lineage>
        <taxon>Bacteria</taxon>
        <taxon>Bacillati</taxon>
        <taxon>Actinomycetota</taxon>
        <taxon>Acidimicrobiia</taxon>
        <taxon>Acidimicrobiales</taxon>
        <taxon>Acidimicrobiaceae</taxon>
        <taxon>Ferrimicrobium</taxon>
    </lineage>
</organism>
<gene>
    <name evidence="8" type="primary">dcm</name>
    <name evidence="8" type="ORF">AB6A68_09765</name>
</gene>
<protein>
    <recommendedName>
        <fullName evidence="7">Cytosine-specific methyltransferase</fullName>
        <ecNumber evidence="7">2.1.1.37</ecNumber>
    </recommendedName>
</protein>
<keyword evidence="4" id="KW-0680">Restriction system</keyword>
<dbReference type="Proteomes" id="UP001560267">
    <property type="component" value="Unassembled WGS sequence"/>
</dbReference>
<dbReference type="InterPro" id="IPR018117">
    <property type="entry name" value="C5_DNA_meth_AS"/>
</dbReference>
<dbReference type="NCBIfam" id="TIGR00675">
    <property type="entry name" value="dcm"/>
    <property type="match status" value="1"/>
</dbReference>
<dbReference type="PANTHER" id="PTHR10629:SF52">
    <property type="entry name" value="DNA (CYTOSINE-5)-METHYLTRANSFERASE 1"/>
    <property type="match status" value="1"/>
</dbReference>
<dbReference type="GO" id="GO:0003886">
    <property type="term" value="F:DNA (cytosine-5-)-methyltransferase activity"/>
    <property type="evidence" value="ECO:0007669"/>
    <property type="project" value="UniProtKB-EC"/>
</dbReference>
<evidence type="ECO:0000256" key="6">
    <source>
        <dbReference type="RuleBase" id="RU000416"/>
    </source>
</evidence>
<comment type="similarity">
    <text evidence="5 6">Belongs to the class I-like SAM-binding methyltransferase superfamily. C5-methyltransferase family.</text>
</comment>
<evidence type="ECO:0000256" key="5">
    <source>
        <dbReference type="PROSITE-ProRule" id="PRU01016"/>
    </source>
</evidence>
<dbReference type="GO" id="GO:0032259">
    <property type="term" value="P:methylation"/>
    <property type="evidence" value="ECO:0007669"/>
    <property type="project" value="UniProtKB-KW"/>
</dbReference>
<evidence type="ECO:0000256" key="4">
    <source>
        <dbReference type="ARBA" id="ARBA00022747"/>
    </source>
</evidence>
<proteinExistence type="inferred from homology"/>
<dbReference type="EC" id="2.1.1.37" evidence="7"/>
<dbReference type="PANTHER" id="PTHR10629">
    <property type="entry name" value="CYTOSINE-SPECIFIC METHYLTRANSFERASE"/>
    <property type="match status" value="1"/>
</dbReference>
<dbReference type="InterPro" id="IPR050390">
    <property type="entry name" value="C5-Methyltransferase"/>
</dbReference>
<dbReference type="Gene3D" id="3.40.50.150">
    <property type="entry name" value="Vaccinia Virus protein VP39"/>
    <property type="match status" value="1"/>
</dbReference>
<feature type="active site" evidence="5">
    <location>
        <position position="199"/>
    </location>
</feature>
<evidence type="ECO:0000256" key="3">
    <source>
        <dbReference type="ARBA" id="ARBA00022691"/>
    </source>
</evidence>
<keyword evidence="1 5" id="KW-0489">Methyltransferase</keyword>
<dbReference type="InterPro" id="IPR001525">
    <property type="entry name" value="C5_MeTfrase"/>
</dbReference>
<keyword evidence="9" id="KW-1185">Reference proteome</keyword>
<keyword evidence="2 5" id="KW-0808">Transferase</keyword>
<evidence type="ECO:0000256" key="2">
    <source>
        <dbReference type="ARBA" id="ARBA00022679"/>
    </source>
</evidence>
<dbReference type="SUPFAM" id="SSF53335">
    <property type="entry name" value="S-adenosyl-L-methionine-dependent methyltransferases"/>
    <property type="match status" value="2"/>
</dbReference>
<keyword evidence="3 5" id="KW-0949">S-adenosyl-L-methionine</keyword>
<dbReference type="Gene3D" id="3.90.120.10">
    <property type="entry name" value="DNA Methylase, subunit A, domain 2"/>
    <property type="match status" value="2"/>
</dbReference>
<reference evidence="8 9" key="1">
    <citation type="submission" date="2024-07" db="EMBL/GenBank/DDBJ databases">
        <title>Draft Genome Sequence of Ferrimicrobium acidiphilum Strain YE2023, Isolated from a Pulp of Bioleach Reactor.</title>
        <authorList>
            <person name="Elkina Y.A."/>
            <person name="Bulaeva A.G."/>
            <person name="Beletsky A.V."/>
            <person name="Mardanov A.V."/>
        </authorList>
    </citation>
    <scope>NUCLEOTIDE SEQUENCE [LARGE SCALE GENOMIC DNA]</scope>
    <source>
        <strain evidence="8 9">YE2023</strain>
    </source>
</reference>
<dbReference type="EMBL" id="JBFSHR010000036">
    <property type="protein sequence ID" value="MEX6430118.1"/>
    <property type="molecule type" value="Genomic_DNA"/>
</dbReference>